<keyword evidence="1" id="KW-0812">Transmembrane</keyword>
<dbReference type="Proteomes" id="UP000321124">
    <property type="component" value="Chromosome"/>
</dbReference>
<reference evidence="2 3" key="1">
    <citation type="journal article" date="2019" name="Ecotoxicol. Environ. Saf.">
        <title>Microbial characterization of heavy metal resistant bacterial strains isolated from an electroplating wastewater treatment plant.</title>
        <authorList>
            <person name="Cai X."/>
            <person name="Zheng X."/>
            <person name="Zhang D."/>
            <person name="Iqbal W."/>
            <person name="Liu C."/>
            <person name="Yang B."/>
            <person name="Zhao X."/>
            <person name="Lu X."/>
            <person name="Mao Y."/>
        </authorList>
    </citation>
    <scope>NUCLEOTIDE SEQUENCE [LARGE SCALE GENOMIC DNA]</scope>
    <source>
        <strain evidence="2 3">Ni1-3</strain>
    </source>
</reference>
<keyword evidence="1" id="KW-0472">Membrane</keyword>
<feature type="transmembrane region" description="Helical" evidence="1">
    <location>
        <begin position="42"/>
        <end position="60"/>
    </location>
</feature>
<evidence type="ECO:0000313" key="3">
    <source>
        <dbReference type="Proteomes" id="UP000321124"/>
    </source>
</evidence>
<feature type="transmembrane region" description="Helical" evidence="1">
    <location>
        <begin position="96"/>
        <end position="115"/>
    </location>
</feature>
<dbReference type="RefSeq" id="WP_052954136.1">
    <property type="nucleotide sequence ID" value="NZ_CP031775.2"/>
</dbReference>
<proteinExistence type="predicted"/>
<evidence type="ECO:0000256" key="1">
    <source>
        <dbReference type="SAM" id="Phobius"/>
    </source>
</evidence>
<accession>A0A5B8R2K0</accession>
<name>A0A5B8R2K0_9GAMM</name>
<protein>
    <submittedName>
        <fullName evidence="2">DUF1772 domain-containing protein</fullName>
    </submittedName>
</protein>
<evidence type="ECO:0000313" key="2">
    <source>
        <dbReference type="EMBL" id="QDZ93090.2"/>
    </source>
</evidence>
<dbReference type="KEGG" id="sdeo:D0436_23105"/>
<keyword evidence="1" id="KW-1133">Transmembrane helix</keyword>
<dbReference type="Pfam" id="PF08592">
    <property type="entry name" value="Anthrone_oxy"/>
    <property type="match status" value="1"/>
</dbReference>
<feature type="transmembrane region" description="Helical" evidence="1">
    <location>
        <begin position="16"/>
        <end position="35"/>
    </location>
</feature>
<dbReference type="InterPro" id="IPR013901">
    <property type="entry name" value="Anthrone_oxy"/>
</dbReference>
<sequence>MRTVTYCTENEETPTLFFTFFFGPPLWCAVALTSAWRARPGWWWLATLVGLGYALGIVVFTQQVNLPLNQITESWTPATLPADWVVTRDEWNRANAWRAGWCSLLFALGLATLTWRAAGSQSTGTADLAMPGALR</sequence>
<gene>
    <name evidence="2" type="ORF">D0436_23105</name>
</gene>
<dbReference type="EMBL" id="CP031775">
    <property type="protein sequence ID" value="QDZ93090.2"/>
    <property type="molecule type" value="Genomic_DNA"/>
</dbReference>
<organism evidence="2 3">
    <name type="scientific">Shewanella decolorationis</name>
    <dbReference type="NCBI Taxonomy" id="256839"/>
    <lineage>
        <taxon>Bacteria</taxon>
        <taxon>Pseudomonadati</taxon>
        <taxon>Pseudomonadota</taxon>
        <taxon>Gammaproteobacteria</taxon>
        <taxon>Alteromonadales</taxon>
        <taxon>Shewanellaceae</taxon>
        <taxon>Shewanella</taxon>
    </lineage>
</organism>
<dbReference type="AlphaFoldDB" id="A0A5B8R2K0"/>